<sequence>MKIIRRRFLQVGGAVLAATLTGGTAYGYQSNILNAETDSRSVWGLAQPLRLGVMSDFHAPNYRFAASQLIEEVNRAQCDLLTIVGDSVDQGGNEPLVKDLFAPMNASLGKFAVLGNWEYQRGVNRRILKRAYRDAGVQLLVNEDAIVTASGTDLRIVGLDDLLEGNSNLDLLQEKPELPTLVLSHCPALAEEIAPRVSRSALILSGHTHGGQVAPFGIALYVPTGSGPFVKGWYKVGQSDLYVSPGLGNNHVPFRIGIRPTLTILDIA</sequence>
<dbReference type="PANTHER" id="PTHR31302:SF0">
    <property type="entry name" value="TRANSMEMBRANE PROTEIN WITH METALLOPHOSPHOESTERASE DOMAIN"/>
    <property type="match status" value="1"/>
</dbReference>
<comment type="caution">
    <text evidence="2">The sequence shown here is derived from an EMBL/GenBank/DDBJ whole genome shotgun (WGS) entry which is preliminary data.</text>
</comment>
<organism evidence="2 3">
    <name type="scientific">Fraserbacteria sp. (strain RBG_16_55_9)</name>
    <dbReference type="NCBI Taxonomy" id="1817864"/>
    <lineage>
        <taxon>Bacteria</taxon>
        <taxon>Candidatus Fraseribacteriota</taxon>
    </lineage>
</organism>
<dbReference type="SUPFAM" id="SSF56300">
    <property type="entry name" value="Metallo-dependent phosphatases"/>
    <property type="match status" value="1"/>
</dbReference>
<dbReference type="Proteomes" id="UP000179157">
    <property type="component" value="Unassembled WGS sequence"/>
</dbReference>
<dbReference type="STRING" id="1817864.A2Z21_06295"/>
<proteinExistence type="predicted"/>
<dbReference type="InterPro" id="IPR051158">
    <property type="entry name" value="Metallophosphoesterase_sf"/>
</dbReference>
<reference evidence="2 3" key="1">
    <citation type="journal article" date="2016" name="Nat. Commun.">
        <title>Thousands of microbial genomes shed light on interconnected biogeochemical processes in an aquifer system.</title>
        <authorList>
            <person name="Anantharaman K."/>
            <person name="Brown C.T."/>
            <person name="Hug L.A."/>
            <person name="Sharon I."/>
            <person name="Castelle C.J."/>
            <person name="Probst A.J."/>
            <person name="Thomas B.C."/>
            <person name="Singh A."/>
            <person name="Wilkins M.J."/>
            <person name="Karaoz U."/>
            <person name="Brodie E.L."/>
            <person name="Williams K.H."/>
            <person name="Hubbard S.S."/>
            <person name="Banfield J.F."/>
        </authorList>
    </citation>
    <scope>NUCLEOTIDE SEQUENCE [LARGE SCALE GENOMIC DNA]</scope>
    <source>
        <strain evidence="3">RBG_16_55_9</strain>
    </source>
</reference>
<dbReference type="PROSITE" id="PS51318">
    <property type="entry name" value="TAT"/>
    <property type="match status" value="1"/>
</dbReference>
<dbReference type="InterPro" id="IPR006311">
    <property type="entry name" value="TAT_signal"/>
</dbReference>
<accession>A0A1F5UZV9</accession>
<dbReference type="PANTHER" id="PTHR31302">
    <property type="entry name" value="TRANSMEMBRANE PROTEIN WITH METALLOPHOSPHOESTERASE DOMAIN-RELATED"/>
    <property type="match status" value="1"/>
</dbReference>
<dbReference type="Gene3D" id="3.60.21.10">
    <property type="match status" value="1"/>
</dbReference>
<dbReference type="EMBL" id="MFGX01000028">
    <property type="protein sequence ID" value="OGF56697.1"/>
    <property type="molecule type" value="Genomic_DNA"/>
</dbReference>
<dbReference type="GO" id="GO:0016787">
    <property type="term" value="F:hydrolase activity"/>
    <property type="evidence" value="ECO:0007669"/>
    <property type="project" value="InterPro"/>
</dbReference>
<name>A0A1F5UZV9_FRAXR</name>
<protein>
    <recommendedName>
        <fullName evidence="1">Calcineurin-like phosphoesterase domain-containing protein</fullName>
    </recommendedName>
</protein>
<evidence type="ECO:0000313" key="2">
    <source>
        <dbReference type="EMBL" id="OGF56697.1"/>
    </source>
</evidence>
<evidence type="ECO:0000313" key="3">
    <source>
        <dbReference type="Proteomes" id="UP000179157"/>
    </source>
</evidence>
<dbReference type="InterPro" id="IPR029052">
    <property type="entry name" value="Metallo-depent_PP-like"/>
</dbReference>
<gene>
    <name evidence="2" type="ORF">A2Z21_06295</name>
</gene>
<dbReference type="Pfam" id="PF00149">
    <property type="entry name" value="Metallophos"/>
    <property type="match status" value="1"/>
</dbReference>
<evidence type="ECO:0000259" key="1">
    <source>
        <dbReference type="Pfam" id="PF00149"/>
    </source>
</evidence>
<feature type="domain" description="Calcineurin-like phosphoesterase" evidence="1">
    <location>
        <begin position="50"/>
        <end position="210"/>
    </location>
</feature>
<dbReference type="InterPro" id="IPR004843">
    <property type="entry name" value="Calcineurin-like_PHP"/>
</dbReference>
<dbReference type="AlphaFoldDB" id="A0A1F5UZV9"/>